<dbReference type="GO" id="GO:0006508">
    <property type="term" value="P:proteolysis"/>
    <property type="evidence" value="ECO:0007669"/>
    <property type="project" value="UniProtKB-KW"/>
</dbReference>
<sequence length="487" mass="55471">MKRLYFTVQILFWLSYLMANESNPYKRSFELVNKEPVSGSYTKQELASVEELWLDQKVDHFDENNNKTWKMRYLRNAKYHVPQGPIYIFLGGEWTISAGLMGTGLTHDMAVENSAMLFYTEHRYYGLSLPHGDKSFQQPYLKQLSLHQSLADLAHFIRHQKSKNPEMRDSKVILVGGSYSGSLAAWMTQLYPDLIAASWASSAPLLAKADFYEYMEAVSSSIQLSYGRNCSLRIEKGLKHLVKLFEDDDIKDLLAKFNACEDYNPRHPLDRAAFFNGLGNYFALLVQSYSAYIPRLCETLMSLDTNDEVAFVAFLELLNSEGRRTTECQDFGYSSMLQLFSEAADQSSGTRAWFYQTCNEFGWYTTTKSPSCSSTAFASQVPLFYFESLCRDAFGAEQSAQQLAQGVEQTNSQFGGFGFNQSERYAQVIFTHGHLDPWRALGQQTGDQAIVLAGYSHVEDLTSIRVLDSVQMNLAKLRVMSFLRRHI</sequence>
<evidence type="ECO:0000313" key="8">
    <source>
        <dbReference type="RefSeq" id="XP_017036051.2"/>
    </source>
</evidence>
<dbReference type="Gene3D" id="1.20.120.980">
    <property type="entry name" value="Serine carboxypeptidase S28, SKS domain"/>
    <property type="match status" value="1"/>
</dbReference>
<evidence type="ECO:0000256" key="3">
    <source>
        <dbReference type="ARBA" id="ARBA00022729"/>
    </source>
</evidence>
<feature type="signal peptide" evidence="6">
    <location>
        <begin position="1"/>
        <end position="19"/>
    </location>
</feature>
<keyword evidence="5" id="KW-0325">Glycoprotein</keyword>
<keyword evidence="4" id="KW-0378">Hydrolase</keyword>
<evidence type="ECO:0000256" key="5">
    <source>
        <dbReference type="ARBA" id="ARBA00023180"/>
    </source>
</evidence>
<dbReference type="GO" id="GO:0070008">
    <property type="term" value="F:serine-type exopeptidase activity"/>
    <property type="evidence" value="ECO:0007669"/>
    <property type="project" value="InterPro"/>
</dbReference>
<accession>A0A6P4JK74</accession>
<name>A0A6P4JK74_DROKI</name>
<dbReference type="SUPFAM" id="SSF53474">
    <property type="entry name" value="alpha/beta-Hydrolases"/>
    <property type="match status" value="1"/>
</dbReference>
<dbReference type="Pfam" id="PF05577">
    <property type="entry name" value="Peptidase_S28"/>
    <property type="match status" value="1"/>
</dbReference>
<dbReference type="Gene3D" id="3.40.50.1820">
    <property type="entry name" value="alpha/beta hydrolase"/>
    <property type="match status" value="1"/>
</dbReference>
<proteinExistence type="inferred from homology"/>
<dbReference type="PANTHER" id="PTHR11010:SF5">
    <property type="entry name" value="RE36938P-RELATED"/>
    <property type="match status" value="1"/>
</dbReference>
<keyword evidence="7" id="KW-1185">Reference proteome</keyword>
<evidence type="ECO:0000256" key="1">
    <source>
        <dbReference type="ARBA" id="ARBA00011079"/>
    </source>
</evidence>
<evidence type="ECO:0000313" key="7">
    <source>
        <dbReference type="Proteomes" id="UP001652661"/>
    </source>
</evidence>
<gene>
    <name evidence="8" type="primary">LOC108084376</name>
</gene>
<dbReference type="GeneID" id="108084376"/>
<dbReference type="InterPro" id="IPR008758">
    <property type="entry name" value="Peptidase_S28"/>
</dbReference>
<dbReference type="InterPro" id="IPR029058">
    <property type="entry name" value="AB_hydrolase_fold"/>
</dbReference>
<keyword evidence="2 8" id="KW-0645">Protease</keyword>
<dbReference type="InterPro" id="IPR042269">
    <property type="entry name" value="Ser_carbopepase_S28_SKS"/>
</dbReference>
<dbReference type="OrthoDB" id="1735038at2759"/>
<feature type="chain" id="PRO_5045742901" evidence="6">
    <location>
        <begin position="20"/>
        <end position="487"/>
    </location>
</feature>
<evidence type="ECO:0000256" key="2">
    <source>
        <dbReference type="ARBA" id="ARBA00022670"/>
    </source>
</evidence>
<keyword evidence="3 6" id="KW-0732">Signal</keyword>
<comment type="similarity">
    <text evidence="1">Belongs to the peptidase S28 family.</text>
</comment>
<reference evidence="8" key="1">
    <citation type="submission" date="2025-08" db="UniProtKB">
        <authorList>
            <consortium name="RefSeq"/>
        </authorList>
    </citation>
    <scope>IDENTIFICATION</scope>
    <source>
        <strain evidence="8">14028-0561.14</strain>
        <tissue evidence="8">Whole fly</tissue>
    </source>
</reference>
<organism evidence="7 8">
    <name type="scientific">Drosophila kikkawai</name>
    <name type="common">Fruit fly</name>
    <dbReference type="NCBI Taxonomy" id="30033"/>
    <lineage>
        <taxon>Eukaryota</taxon>
        <taxon>Metazoa</taxon>
        <taxon>Ecdysozoa</taxon>
        <taxon>Arthropoda</taxon>
        <taxon>Hexapoda</taxon>
        <taxon>Insecta</taxon>
        <taxon>Pterygota</taxon>
        <taxon>Neoptera</taxon>
        <taxon>Endopterygota</taxon>
        <taxon>Diptera</taxon>
        <taxon>Brachycera</taxon>
        <taxon>Muscomorpha</taxon>
        <taxon>Ephydroidea</taxon>
        <taxon>Drosophilidae</taxon>
        <taxon>Drosophila</taxon>
        <taxon>Sophophora</taxon>
    </lineage>
</organism>
<dbReference type="RefSeq" id="XP_017036051.2">
    <property type="nucleotide sequence ID" value="XM_017180562.3"/>
</dbReference>
<dbReference type="AlphaFoldDB" id="A0A6P4JK74"/>
<protein>
    <submittedName>
        <fullName evidence="8">Serine protease K12H4.7 isoform X1</fullName>
    </submittedName>
</protein>
<dbReference type="GO" id="GO:0008239">
    <property type="term" value="F:dipeptidyl-peptidase activity"/>
    <property type="evidence" value="ECO:0007669"/>
    <property type="project" value="TreeGrafter"/>
</dbReference>
<dbReference type="Proteomes" id="UP001652661">
    <property type="component" value="Chromosome 3R"/>
</dbReference>
<dbReference type="PANTHER" id="PTHR11010">
    <property type="entry name" value="PROTEASE S28 PRO-X CARBOXYPEPTIDASE-RELATED"/>
    <property type="match status" value="1"/>
</dbReference>
<evidence type="ECO:0000256" key="4">
    <source>
        <dbReference type="ARBA" id="ARBA00022801"/>
    </source>
</evidence>
<evidence type="ECO:0000256" key="6">
    <source>
        <dbReference type="SAM" id="SignalP"/>
    </source>
</evidence>